<keyword evidence="11" id="KW-1185">Reference proteome</keyword>
<feature type="transmembrane region" description="Helical" evidence="8">
    <location>
        <begin position="354"/>
        <end position="376"/>
    </location>
</feature>
<dbReference type="PANTHER" id="PTHR42711:SF17">
    <property type="entry name" value="ABC TRANSPORTER ATP-BINDING PROTEIN"/>
    <property type="match status" value="1"/>
</dbReference>
<evidence type="ECO:0000313" key="10">
    <source>
        <dbReference type="EMBL" id="VEP16632.1"/>
    </source>
</evidence>
<dbReference type="PANTHER" id="PTHR42711">
    <property type="entry name" value="ABC TRANSPORTER ATP-BINDING PROTEIN"/>
    <property type="match status" value="1"/>
</dbReference>
<protein>
    <recommendedName>
        <fullName evidence="9">ABC transporter domain-containing protein</fullName>
    </recommendedName>
</protein>
<evidence type="ECO:0000256" key="4">
    <source>
        <dbReference type="ARBA" id="ARBA00022741"/>
    </source>
</evidence>
<dbReference type="InterPro" id="IPR050763">
    <property type="entry name" value="ABC_transporter_ATP-binding"/>
</dbReference>
<feature type="transmembrane region" description="Helical" evidence="8">
    <location>
        <begin position="469"/>
        <end position="491"/>
    </location>
</feature>
<dbReference type="InterPro" id="IPR003593">
    <property type="entry name" value="AAA+_ATPase"/>
</dbReference>
<dbReference type="AlphaFoldDB" id="A0A563VYU5"/>
<keyword evidence="6 8" id="KW-1133">Transmembrane helix</keyword>
<name>A0A563VYU5_9CYAN</name>
<gene>
    <name evidence="10" type="ORF">H1P_4770001</name>
</gene>
<evidence type="ECO:0000313" key="11">
    <source>
        <dbReference type="Proteomes" id="UP000320055"/>
    </source>
</evidence>
<dbReference type="Pfam" id="PF00005">
    <property type="entry name" value="ABC_tran"/>
    <property type="match status" value="1"/>
</dbReference>
<dbReference type="GO" id="GO:0005524">
    <property type="term" value="F:ATP binding"/>
    <property type="evidence" value="ECO:0007669"/>
    <property type="project" value="UniProtKB-KW"/>
</dbReference>
<accession>A0A563VYU5</accession>
<keyword evidence="4" id="KW-0547">Nucleotide-binding</keyword>
<dbReference type="GO" id="GO:0016020">
    <property type="term" value="C:membrane"/>
    <property type="evidence" value="ECO:0007669"/>
    <property type="project" value="UniProtKB-SubCell"/>
</dbReference>
<feature type="transmembrane region" description="Helical" evidence="8">
    <location>
        <begin position="273"/>
        <end position="292"/>
    </location>
</feature>
<dbReference type="EMBL" id="CAACVJ010000420">
    <property type="protein sequence ID" value="VEP16632.1"/>
    <property type="molecule type" value="Genomic_DNA"/>
</dbReference>
<keyword evidence="7 8" id="KW-0472">Membrane</keyword>
<dbReference type="SMART" id="SM00382">
    <property type="entry name" value="AAA"/>
    <property type="match status" value="1"/>
</dbReference>
<comment type="subcellular location">
    <subcellularLocation>
        <location evidence="1">Membrane</location>
        <topology evidence="1">Multi-pass membrane protein</topology>
    </subcellularLocation>
</comment>
<evidence type="ECO:0000256" key="2">
    <source>
        <dbReference type="ARBA" id="ARBA00022448"/>
    </source>
</evidence>
<feature type="transmembrane region" description="Helical" evidence="8">
    <location>
        <begin position="304"/>
        <end position="324"/>
    </location>
</feature>
<keyword evidence="3 8" id="KW-0812">Transmembrane</keyword>
<evidence type="ECO:0000259" key="9">
    <source>
        <dbReference type="PROSITE" id="PS50893"/>
    </source>
</evidence>
<sequence length="498" mass="55687">MNLITFDCVDKTFRKGFWQKTTILENISFSVQPGEFVILRGENGAGKSTILNLALGLLKPSNGEIKLMERSPKASNSKLQVGVVLQDTQVPPNAKVIELVQLWRSYYTNSLSTEEVLGKVNLKGKEHLDASGLSGGQKQRLYFALALVGNPQLLILDEPTRNLDEKGYEEFWQQIKLSHQAGITILMVTNNQSDWQELESLATREITLHKYSEAPATGQIAENILKSDREARRWRDRTVPRLTSEQNTTKTRETTSNLLPAMGGQLRFEILQLLRTPVFLVMTLALVAFLPLLKQLGIQGDAAIESLVSICGLVLFTVVIDRLGKRVAIERSEKWLKLLKVTCLPPFIHIAAKIITSLLICTVSILVAFILGYWQLGIDASFGLWTNLFLVLIVGVIPFAILGLILGYLLNPKSADSILGLSLIIIPVACGAFTVPMPNYLQDAITLLPFYHYKESILWAAGLDYDQQIFLHLLWLIWATVVFGLIALWSYQREQATQ</sequence>
<proteinExistence type="predicted"/>
<dbReference type="Pfam" id="PF12698">
    <property type="entry name" value="ABC2_membrane_3"/>
    <property type="match status" value="1"/>
</dbReference>
<feature type="transmembrane region" description="Helical" evidence="8">
    <location>
        <begin position="388"/>
        <end position="410"/>
    </location>
</feature>
<dbReference type="Gene3D" id="3.40.50.300">
    <property type="entry name" value="P-loop containing nucleotide triphosphate hydrolases"/>
    <property type="match status" value="1"/>
</dbReference>
<feature type="transmembrane region" description="Helical" evidence="8">
    <location>
        <begin position="417"/>
        <end position="437"/>
    </location>
</feature>
<dbReference type="OrthoDB" id="490539at2"/>
<dbReference type="Proteomes" id="UP000320055">
    <property type="component" value="Unassembled WGS sequence"/>
</dbReference>
<dbReference type="InterPro" id="IPR003439">
    <property type="entry name" value="ABC_transporter-like_ATP-bd"/>
</dbReference>
<evidence type="ECO:0000256" key="6">
    <source>
        <dbReference type="ARBA" id="ARBA00022989"/>
    </source>
</evidence>
<dbReference type="RefSeq" id="WP_144875413.1">
    <property type="nucleotide sequence ID" value="NZ_LR214211.1"/>
</dbReference>
<dbReference type="InterPro" id="IPR013525">
    <property type="entry name" value="ABC2_TM"/>
</dbReference>
<evidence type="ECO:0000256" key="5">
    <source>
        <dbReference type="ARBA" id="ARBA00022840"/>
    </source>
</evidence>
<evidence type="ECO:0000256" key="8">
    <source>
        <dbReference type="SAM" id="Phobius"/>
    </source>
</evidence>
<dbReference type="PROSITE" id="PS50893">
    <property type="entry name" value="ABC_TRANSPORTER_2"/>
    <property type="match status" value="1"/>
</dbReference>
<reference evidence="10 11" key="1">
    <citation type="submission" date="2019-01" db="EMBL/GenBank/DDBJ databases">
        <authorList>
            <person name="Brito A."/>
        </authorList>
    </citation>
    <scope>NUCLEOTIDE SEQUENCE [LARGE SCALE GENOMIC DNA]</scope>
    <source>
        <strain evidence="10">1</strain>
    </source>
</reference>
<keyword evidence="2" id="KW-0813">Transport</keyword>
<feature type="domain" description="ABC transporter" evidence="9">
    <location>
        <begin position="4"/>
        <end position="236"/>
    </location>
</feature>
<evidence type="ECO:0000256" key="3">
    <source>
        <dbReference type="ARBA" id="ARBA00022692"/>
    </source>
</evidence>
<dbReference type="GO" id="GO:0140359">
    <property type="term" value="F:ABC-type transporter activity"/>
    <property type="evidence" value="ECO:0007669"/>
    <property type="project" value="InterPro"/>
</dbReference>
<dbReference type="SUPFAM" id="SSF52540">
    <property type="entry name" value="P-loop containing nucleoside triphosphate hydrolases"/>
    <property type="match status" value="1"/>
</dbReference>
<dbReference type="InterPro" id="IPR027417">
    <property type="entry name" value="P-loop_NTPase"/>
</dbReference>
<organism evidence="10 11">
    <name type="scientific">Hyella patelloides LEGE 07179</name>
    <dbReference type="NCBI Taxonomy" id="945734"/>
    <lineage>
        <taxon>Bacteria</taxon>
        <taxon>Bacillati</taxon>
        <taxon>Cyanobacteriota</taxon>
        <taxon>Cyanophyceae</taxon>
        <taxon>Pleurocapsales</taxon>
        <taxon>Hyellaceae</taxon>
        <taxon>Hyella</taxon>
    </lineage>
</organism>
<keyword evidence="5" id="KW-0067">ATP-binding</keyword>
<dbReference type="GO" id="GO:0016887">
    <property type="term" value="F:ATP hydrolysis activity"/>
    <property type="evidence" value="ECO:0007669"/>
    <property type="project" value="InterPro"/>
</dbReference>
<evidence type="ECO:0000256" key="7">
    <source>
        <dbReference type="ARBA" id="ARBA00023136"/>
    </source>
</evidence>
<evidence type="ECO:0000256" key="1">
    <source>
        <dbReference type="ARBA" id="ARBA00004141"/>
    </source>
</evidence>